<accession>C7QEU0</accession>
<dbReference type="PROSITE" id="PS51257">
    <property type="entry name" value="PROKAR_LIPOPROTEIN"/>
    <property type="match status" value="1"/>
</dbReference>
<dbReference type="EMBL" id="CP001700">
    <property type="protein sequence ID" value="ACU72860.1"/>
    <property type="molecule type" value="Genomic_DNA"/>
</dbReference>
<dbReference type="InterPro" id="IPR028096">
    <property type="entry name" value="EfeO_Cupredoxin"/>
</dbReference>
<evidence type="ECO:0000259" key="2">
    <source>
        <dbReference type="Pfam" id="PF13473"/>
    </source>
</evidence>
<dbReference type="SUPFAM" id="SSF49503">
    <property type="entry name" value="Cupredoxins"/>
    <property type="match status" value="1"/>
</dbReference>
<feature type="chain" id="PRO_5039272634" evidence="1">
    <location>
        <begin position="25"/>
        <end position="139"/>
    </location>
</feature>
<dbReference type="PANTHER" id="PTHR36507:SF1">
    <property type="entry name" value="BLL1555 PROTEIN"/>
    <property type="match status" value="1"/>
</dbReference>
<dbReference type="Gene3D" id="2.60.40.420">
    <property type="entry name" value="Cupredoxins - blue copper proteins"/>
    <property type="match status" value="1"/>
</dbReference>
<evidence type="ECO:0000256" key="1">
    <source>
        <dbReference type="SAM" id="SignalP"/>
    </source>
</evidence>
<dbReference type="Proteomes" id="UP000000851">
    <property type="component" value="Chromosome"/>
</dbReference>
<dbReference type="KEGG" id="cai:Caci_3984"/>
<protein>
    <submittedName>
        <fullName evidence="3">Blue (Type 1) copper domain protein</fullName>
    </submittedName>
</protein>
<dbReference type="STRING" id="479433.Caci_3984"/>
<gene>
    <name evidence="3" type="ordered locus">Caci_3984</name>
</gene>
<feature type="signal peptide" evidence="1">
    <location>
        <begin position="1"/>
        <end position="24"/>
    </location>
</feature>
<organism evidence="3 4">
    <name type="scientific">Catenulispora acidiphila (strain DSM 44928 / JCM 14897 / NBRC 102108 / NRRL B-24433 / ID139908)</name>
    <dbReference type="NCBI Taxonomy" id="479433"/>
    <lineage>
        <taxon>Bacteria</taxon>
        <taxon>Bacillati</taxon>
        <taxon>Actinomycetota</taxon>
        <taxon>Actinomycetes</taxon>
        <taxon>Catenulisporales</taxon>
        <taxon>Catenulisporaceae</taxon>
        <taxon>Catenulispora</taxon>
    </lineage>
</organism>
<keyword evidence="1" id="KW-0732">Signal</keyword>
<keyword evidence="4" id="KW-1185">Reference proteome</keyword>
<proteinExistence type="predicted"/>
<evidence type="ECO:0000313" key="3">
    <source>
        <dbReference type="EMBL" id="ACU72860.1"/>
    </source>
</evidence>
<feature type="domain" description="EfeO-type cupredoxin-like" evidence="2">
    <location>
        <begin position="58"/>
        <end position="138"/>
    </location>
</feature>
<evidence type="ECO:0000313" key="4">
    <source>
        <dbReference type="Proteomes" id="UP000000851"/>
    </source>
</evidence>
<dbReference type="RefSeq" id="WP_015792589.1">
    <property type="nucleotide sequence ID" value="NC_013131.1"/>
</dbReference>
<sequence precursor="true">MFRLSGKAAAAMCLAVATACAVTACSDNGSHPVAAPNSVPAVSNSSPSSGETGVSNGAAQVVITNFAFSPTTLTVTPGETVTVLNKDSTAHTLTATGKAFDTGDITPGKSGSFIAPTIPGTYSYICMIHQFMHGTLTVK</sequence>
<dbReference type="eggNOG" id="COG3794">
    <property type="taxonomic scope" value="Bacteria"/>
</dbReference>
<dbReference type="InParanoid" id="C7QEU0"/>
<dbReference type="InterPro" id="IPR052721">
    <property type="entry name" value="ET_Amicyanin"/>
</dbReference>
<dbReference type="AlphaFoldDB" id="C7QEU0"/>
<dbReference type="HOGENOM" id="CLU_084115_2_1_11"/>
<dbReference type="PANTHER" id="PTHR36507">
    <property type="entry name" value="BLL1555 PROTEIN"/>
    <property type="match status" value="1"/>
</dbReference>
<dbReference type="Pfam" id="PF13473">
    <property type="entry name" value="Cupredoxin_1"/>
    <property type="match status" value="1"/>
</dbReference>
<reference evidence="3 4" key="1">
    <citation type="journal article" date="2009" name="Stand. Genomic Sci.">
        <title>Complete genome sequence of Catenulispora acidiphila type strain (ID 139908).</title>
        <authorList>
            <person name="Copeland A."/>
            <person name="Lapidus A."/>
            <person name="Glavina Del Rio T."/>
            <person name="Nolan M."/>
            <person name="Lucas S."/>
            <person name="Chen F."/>
            <person name="Tice H."/>
            <person name="Cheng J.F."/>
            <person name="Bruce D."/>
            <person name="Goodwin L."/>
            <person name="Pitluck S."/>
            <person name="Mikhailova N."/>
            <person name="Pati A."/>
            <person name="Ivanova N."/>
            <person name="Mavromatis K."/>
            <person name="Chen A."/>
            <person name="Palaniappan K."/>
            <person name="Chain P."/>
            <person name="Land M."/>
            <person name="Hauser L."/>
            <person name="Chang Y.J."/>
            <person name="Jeffries C.D."/>
            <person name="Chertkov O."/>
            <person name="Brettin T."/>
            <person name="Detter J.C."/>
            <person name="Han C."/>
            <person name="Ali Z."/>
            <person name="Tindall B.J."/>
            <person name="Goker M."/>
            <person name="Bristow J."/>
            <person name="Eisen J.A."/>
            <person name="Markowitz V."/>
            <person name="Hugenholtz P."/>
            <person name="Kyrpides N.C."/>
            <person name="Klenk H.P."/>
        </authorList>
    </citation>
    <scope>NUCLEOTIDE SEQUENCE [LARGE SCALE GENOMIC DNA]</scope>
    <source>
        <strain evidence="4">DSM 44928 / JCM 14897 / NBRC 102108 / NRRL B-24433 / ID139908</strain>
    </source>
</reference>
<name>C7QEU0_CATAD</name>
<dbReference type="InterPro" id="IPR008972">
    <property type="entry name" value="Cupredoxin"/>
</dbReference>